<gene>
    <name evidence="1" type="ordered locus">KPK_3742</name>
</gene>
<sequence>MKGRSLADFVTGRIKSAKEYRAWLAGMRRPLSALSGLVRHGKAINADDT</sequence>
<dbReference type="Proteomes" id="UP000001734">
    <property type="component" value="Chromosome"/>
</dbReference>
<protein>
    <submittedName>
        <fullName evidence="1">Uncharacterized protein</fullName>
    </submittedName>
</protein>
<reference evidence="1 2" key="1">
    <citation type="journal article" date="2008" name="PLoS Genet.">
        <title>Complete genome sequence of the N2-fixing broad host range endophyte Klebsiella pneumoniae 342 and virulence predictions verified in mice.</title>
        <authorList>
            <person name="Fouts D.E."/>
            <person name="Tyler H.L."/>
            <person name="DeBoy R.T."/>
            <person name="Daugherty S."/>
            <person name="Ren Q."/>
            <person name="Badger J.H."/>
            <person name="Durkin A.S."/>
            <person name="Huot H."/>
            <person name="Shrivastava S."/>
            <person name="Kothari S."/>
            <person name="Dodson R.J."/>
            <person name="Mohamoud Y."/>
            <person name="Khouri H."/>
            <person name="Roesch L.F."/>
            <person name="Krogfelt K.A."/>
            <person name="Struve C."/>
            <person name="Triplett E.W."/>
            <person name="Methe B.A."/>
        </authorList>
    </citation>
    <scope>NUCLEOTIDE SEQUENCE [LARGE SCALE GENOMIC DNA]</scope>
    <source>
        <strain evidence="1 2">342</strain>
    </source>
</reference>
<dbReference type="HOGENOM" id="CLU_3136741_0_0_6"/>
<evidence type="ECO:0000313" key="1">
    <source>
        <dbReference type="EMBL" id="ACI08862.1"/>
    </source>
</evidence>
<dbReference type="EMBL" id="CP000964">
    <property type="protein sequence ID" value="ACI08862.1"/>
    <property type="molecule type" value="Genomic_DNA"/>
</dbReference>
<dbReference type="KEGG" id="kpe:KPK_3742"/>
<dbReference type="BioCyc" id="KPNE507522:GI0B-3723-MONOMER"/>
<organism evidence="1 2">
    <name type="scientific">Klebsiella variicola (strain 342)</name>
    <name type="common">Klebsiella pneumoniae</name>
    <dbReference type="NCBI Taxonomy" id="507522"/>
    <lineage>
        <taxon>Bacteria</taxon>
        <taxon>Pseudomonadati</taxon>
        <taxon>Pseudomonadota</taxon>
        <taxon>Gammaproteobacteria</taxon>
        <taxon>Enterobacterales</taxon>
        <taxon>Enterobacteriaceae</taxon>
        <taxon>Klebsiella/Raoultella group</taxon>
        <taxon>Klebsiella</taxon>
        <taxon>Klebsiella pneumoniae complex</taxon>
    </lineage>
</organism>
<dbReference type="AlphaFoldDB" id="B5XYU5"/>
<proteinExistence type="predicted"/>
<evidence type="ECO:0000313" key="2">
    <source>
        <dbReference type="Proteomes" id="UP000001734"/>
    </source>
</evidence>
<name>B5XYU5_KLEV3</name>
<accession>B5XYU5</accession>